<reference evidence="2" key="1">
    <citation type="submission" date="2022-07" db="EMBL/GenBank/DDBJ databases">
        <title>Genome Sequence of Xylaria arbuscula.</title>
        <authorList>
            <person name="Buettner E."/>
        </authorList>
    </citation>
    <scope>NUCLEOTIDE SEQUENCE</scope>
    <source>
        <strain evidence="2">VT107</strain>
    </source>
</reference>
<protein>
    <recommendedName>
        <fullName evidence="4">Apple domain-containing protein</fullName>
    </recommendedName>
</protein>
<dbReference type="Proteomes" id="UP001148614">
    <property type="component" value="Unassembled WGS sequence"/>
</dbReference>
<comment type="caution">
    <text evidence="2">The sequence shown here is derived from an EMBL/GenBank/DDBJ whole genome shotgun (WGS) entry which is preliminary data.</text>
</comment>
<dbReference type="Gene3D" id="3.50.4.10">
    <property type="entry name" value="Hepatocyte Growth Factor"/>
    <property type="match status" value="1"/>
</dbReference>
<dbReference type="EMBL" id="JANPWZ010001194">
    <property type="protein sequence ID" value="KAJ3567863.1"/>
    <property type="molecule type" value="Genomic_DNA"/>
</dbReference>
<proteinExistence type="predicted"/>
<accession>A0A9W8NBH9</accession>
<name>A0A9W8NBH9_9PEZI</name>
<organism evidence="2 3">
    <name type="scientific">Xylaria arbuscula</name>
    <dbReference type="NCBI Taxonomy" id="114810"/>
    <lineage>
        <taxon>Eukaryota</taxon>
        <taxon>Fungi</taxon>
        <taxon>Dikarya</taxon>
        <taxon>Ascomycota</taxon>
        <taxon>Pezizomycotina</taxon>
        <taxon>Sordariomycetes</taxon>
        <taxon>Xylariomycetidae</taxon>
        <taxon>Xylariales</taxon>
        <taxon>Xylariaceae</taxon>
        <taxon>Xylaria</taxon>
    </lineage>
</organism>
<evidence type="ECO:0008006" key="4">
    <source>
        <dbReference type="Google" id="ProtNLM"/>
    </source>
</evidence>
<dbReference type="AlphaFoldDB" id="A0A9W8NBH9"/>
<gene>
    <name evidence="2" type="ORF">NPX13_g6622</name>
</gene>
<feature type="compositionally biased region" description="Low complexity" evidence="1">
    <location>
        <begin position="140"/>
        <end position="171"/>
    </location>
</feature>
<feature type="region of interest" description="Disordered" evidence="1">
    <location>
        <begin position="120"/>
        <end position="177"/>
    </location>
</feature>
<keyword evidence="3" id="KW-1185">Reference proteome</keyword>
<evidence type="ECO:0000256" key="1">
    <source>
        <dbReference type="SAM" id="MobiDB-lite"/>
    </source>
</evidence>
<feature type="compositionally biased region" description="Polar residues" evidence="1">
    <location>
        <begin position="122"/>
        <end position="131"/>
    </location>
</feature>
<sequence>MIVHSRIGIVSLLGAKLPVGTTTVLSKGLSRELRPSGLDLPNSGLGAYALPQSLGNTIAYTKALSSYVEAGTGNREQREGYGLTQKFVLRRTYGPKCLKARGLLIVGAAVGGAVGGTVAVQHNGSKSTNDDSGTEGDNRTTTPSPTPTSTPSSRSSLPSSTDTSPTPTPSSDCPQSNLTVYTSEFTSGSQGPITSSMGLSFQKQCSIDPTGNNIAEVAVASFELCIELCASLNFWANNKDCVGVSFSRESDTCWAHDTTERLVSTDATDGALLWEQ</sequence>
<evidence type="ECO:0000313" key="3">
    <source>
        <dbReference type="Proteomes" id="UP001148614"/>
    </source>
</evidence>
<evidence type="ECO:0000313" key="2">
    <source>
        <dbReference type="EMBL" id="KAJ3567863.1"/>
    </source>
</evidence>